<reference evidence="2 3" key="1">
    <citation type="journal article" date="2024" name="Science">
        <title>Giant polyketide synthase enzymes in the biosynthesis of giant marine polyether toxins.</title>
        <authorList>
            <person name="Fallon T.R."/>
            <person name="Shende V.V."/>
            <person name="Wierzbicki I.H."/>
            <person name="Pendleton A.L."/>
            <person name="Watervoot N.F."/>
            <person name="Auber R.P."/>
            <person name="Gonzalez D.J."/>
            <person name="Wisecaver J.H."/>
            <person name="Moore B.S."/>
        </authorList>
    </citation>
    <scope>NUCLEOTIDE SEQUENCE [LARGE SCALE GENOMIC DNA]</scope>
    <source>
        <strain evidence="2 3">12B1</strain>
    </source>
</reference>
<feature type="compositionally biased region" description="Polar residues" evidence="1">
    <location>
        <begin position="495"/>
        <end position="504"/>
    </location>
</feature>
<name>A0AB34JUN1_PRYPA</name>
<sequence>MAPPAAARAVVLYGRVGTYQVRTASLKKGMPADHALWHACAATIRTHVVLPWRAAGRVDLFVQSWNPELSSAIDAFWAAEGLVASLHQPQNGTHACRATKLNYCERTAWALLGMKRALALRTAHAAGGGRHAAVLVMRHDVLWSNSLPPLRADRGVRLWLPFDCKLFPCAAHAPHPPHAASCEAKARASNWTLLAAKREVLSLRCDKSDFHRDFCGHSVNVDWWWAGDEALADDFHQTFDQFAEYSRLIKGRLRFHNSAPHHYWGLFFFHFHRLRERCQLGHAMLTHTDFTLGRFVPQGSSTLSCSLDGWRALWRPPADCNASALDGYLVMCPGAPRAPLRRRCSVQPPPAAALPSAAAALPSAAVQPSAAAHGHRKAAQARSGGGGAEAAAAEAAGRKGVGHARGGGGSKGHASGAQGERGGSLPAKPKGGRERLLELQGLRDAGLISEEEYATLRQKARRYPPPPTPPPLSIAPSRRHFLQVLAAVVQGVAQPSSPIPTSNERLVPSKRAKLANSANEGKQAARGERSSRKMMTVEGGQPRR</sequence>
<feature type="region of interest" description="Disordered" evidence="1">
    <location>
        <begin position="494"/>
        <end position="544"/>
    </location>
</feature>
<protein>
    <recommendedName>
        <fullName evidence="4">SHOCT domain-containing protein</fullName>
    </recommendedName>
</protein>
<dbReference type="EMBL" id="JBGBPQ010000005">
    <property type="protein sequence ID" value="KAL1524767.1"/>
    <property type="molecule type" value="Genomic_DNA"/>
</dbReference>
<keyword evidence="3" id="KW-1185">Reference proteome</keyword>
<dbReference type="Proteomes" id="UP001515480">
    <property type="component" value="Unassembled WGS sequence"/>
</dbReference>
<comment type="caution">
    <text evidence="2">The sequence shown here is derived from an EMBL/GenBank/DDBJ whole genome shotgun (WGS) entry which is preliminary data.</text>
</comment>
<accession>A0AB34JUN1</accession>
<evidence type="ECO:0008006" key="4">
    <source>
        <dbReference type="Google" id="ProtNLM"/>
    </source>
</evidence>
<evidence type="ECO:0000313" key="3">
    <source>
        <dbReference type="Proteomes" id="UP001515480"/>
    </source>
</evidence>
<proteinExistence type="predicted"/>
<evidence type="ECO:0000256" key="1">
    <source>
        <dbReference type="SAM" id="MobiDB-lite"/>
    </source>
</evidence>
<evidence type="ECO:0000313" key="2">
    <source>
        <dbReference type="EMBL" id="KAL1524767.1"/>
    </source>
</evidence>
<gene>
    <name evidence="2" type="ORF">AB1Y20_019650</name>
</gene>
<organism evidence="2 3">
    <name type="scientific">Prymnesium parvum</name>
    <name type="common">Toxic golden alga</name>
    <dbReference type="NCBI Taxonomy" id="97485"/>
    <lineage>
        <taxon>Eukaryota</taxon>
        <taxon>Haptista</taxon>
        <taxon>Haptophyta</taxon>
        <taxon>Prymnesiophyceae</taxon>
        <taxon>Prymnesiales</taxon>
        <taxon>Prymnesiaceae</taxon>
        <taxon>Prymnesium</taxon>
    </lineage>
</organism>
<dbReference type="AlphaFoldDB" id="A0AB34JUN1"/>
<feature type="region of interest" description="Disordered" evidence="1">
    <location>
        <begin position="366"/>
        <end position="431"/>
    </location>
</feature>